<gene>
    <name evidence="1" type="ORF">C5167_006098</name>
</gene>
<dbReference type="EMBL" id="CM010718">
    <property type="protein sequence ID" value="RZC58796.1"/>
    <property type="molecule type" value="Genomic_DNA"/>
</dbReference>
<accession>A0A4Y7JE35</accession>
<dbReference type="Proteomes" id="UP000316621">
    <property type="component" value="Chromosome 4"/>
</dbReference>
<name>A0A4Y7JE35_PAPSO</name>
<reference evidence="1 2" key="1">
    <citation type="journal article" date="2018" name="Science">
        <title>The opium poppy genome and morphinan production.</title>
        <authorList>
            <person name="Guo L."/>
            <person name="Winzer T."/>
            <person name="Yang X."/>
            <person name="Li Y."/>
            <person name="Ning Z."/>
            <person name="He Z."/>
            <person name="Teodor R."/>
            <person name="Lu Y."/>
            <person name="Bowser T.A."/>
            <person name="Graham I.A."/>
            <person name="Ye K."/>
        </authorList>
    </citation>
    <scope>NUCLEOTIDE SEQUENCE [LARGE SCALE GENOMIC DNA]</scope>
    <source>
        <strain evidence="2">cv. HN1</strain>
        <tissue evidence="1">Leaves</tissue>
    </source>
</reference>
<organism evidence="1 2">
    <name type="scientific">Papaver somniferum</name>
    <name type="common">Opium poppy</name>
    <dbReference type="NCBI Taxonomy" id="3469"/>
    <lineage>
        <taxon>Eukaryota</taxon>
        <taxon>Viridiplantae</taxon>
        <taxon>Streptophyta</taxon>
        <taxon>Embryophyta</taxon>
        <taxon>Tracheophyta</taxon>
        <taxon>Spermatophyta</taxon>
        <taxon>Magnoliopsida</taxon>
        <taxon>Ranunculales</taxon>
        <taxon>Papaveraceae</taxon>
        <taxon>Papaveroideae</taxon>
        <taxon>Papaver</taxon>
    </lineage>
</organism>
<dbReference type="Gramene" id="RZC58796">
    <property type="protein sequence ID" value="RZC58796"/>
    <property type="gene ID" value="C5167_006098"/>
</dbReference>
<evidence type="ECO:0000313" key="2">
    <source>
        <dbReference type="Proteomes" id="UP000316621"/>
    </source>
</evidence>
<dbReference type="AlphaFoldDB" id="A0A4Y7JE35"/>
<sequence>MVQSFSWICYGIRSKLLYPLESLKQQSKLLIIILVSLRAWDNVFMKRQTELGNETNL</sequence>
<protein>
    <submittedName>
        <fullName evidence="1">Uncharacterized protein</fullName>
    </submittedName>
</protein>
<proteinExistence type="predicted"/>
<evidence type="ECO:0000313" key="1">
    <source>
        <dbReference type="EMBL" id="RZC58796.1"/>
    </source>
</evidence>
<keyword evidence="2" id="KW-1185">Reference proteome</keyword>